<organism evidence="11 12">
    <name type="scientific">Actinocorallia libanotica</name>
    <dbReference type="NCBI Taxonomy" id="46162"/>
    <lineage>
        <taxon>Bacteria</taxon>
        <taxon>Bacillati</taxon>
        <taxon>Actinomycetota</taxon>
        <taxon>Actinomycetes</taxon>
        <taxon>Streptosporangiales</taxon>
        <taxon>Thermomonosporaceae</taxon>
        <taxon>Actinocorallia</taxon>
    </lineage>
</organism>
<keyword evidence="5" id="KW-0418">Kinase</keyword>
<dbReference type="PROSITE" id="PS00108">
    <property type="entry name" value="PROTEIN_KINASE_ST"/>
    <property type="match status" value="1"/>
</dbReference>
<evidence type="ECO:0000256" key="7">
    <source>
        <dbReference type="PROSITE-ProRule" id="PRU10141"/>
    </source>
</evidence>
<keyword evidence="6 7" id="KW-0067">ATP-binding</keyword>
<accession>A0ABP4C228</accession>
<evidence type="ECO:0000256" key="3">
    <source>
        <dbReference type="ARBA" id="ARBA00022679"/>
    </source>
</evidence>
<dbReference type="PROSITE" id="PS00107">
    <property type="entry name" value="PROTEIN_KINASE_ATP"/>
    <property type="match status" value="1"/>
</dbReference>
<evidence type="ECO:0000313" key="12">
    <source>
        <dbReference type="Proteomes" id="UP001500665"/>
    </source>
</evidence>
<reference evidence="12" key="1">
    <citation type="journal article" date="2019" name="Int. J. Syst. Evol. Microbiol.">
        <title>The Global Catalogue of Microorganisms (GCM) 10K type strain sequencing project: providing services to taxonomists for standard genome sequencing and annotation.</title>
        <authorList>
            <consortium name="The Broad Institute Genomics Platform"/>
            <consortium name="The Broad Institute Genome Sequencing Center for Infectious Disease"/>
            <person name="Wu L."/>
            <person name="Ma J."/>
        </authorList>
    </citation>
    <scope>NUCLEOTIDE SEQUENCE [LARGE SCALE GENOMIC DNA]</scope>
    <source>
        <strain evidence="12">JCM 10696</strain>
    </source>
</reference>
<dbReference type="Gene3D" id="3.30.200.20">
    <property type="entry name" value="Phosphorylase Kinase, domain 1"/>
    <property type="match status" value="1"/>
</dbReference>
<feature type="region of interest" description="Disordered" evidence="8">
    <location>
        <begin position="292"/>
        <end position="448"/>
    </location>
</feature>
<evidence type="ECO:0000256" key="1">
    <source>
        <dbReference type="ARBA" id="ARBA00012513"/>
    </source>
</evidence>
<feature type="compositionally biased region" description="Basic and acidic residues" evidence="8">
    <location>
        <begin position="427"/>
        <end position="442"/>
    </location>
</feature>
<feature type="compositionally biased region" description="Pro residues" evidence="8">
    <location>
        <begin position="377"/>
        <end position="389"/>
    </location>
</feature>
<dbReference type="PANTHER" id="PTHR43289">
    <property type="entry name" value="MITOGEN-ACTIVATED PROTEIN KINASE KINASE KINASE 20-RELATED"/>
    <property type="match status" value="1"/>
</dbReference>
<gene>
    <name evidence="11" type="ORF">GCM10009550_45400</name>
</gene>
<evidence type="ECO:0000256" key="5">
    <source>
        <dbReference type="ARBA" id="ARBA00022777"/>
    </source>
</evidence>
<evidence type="ECO:0000256" key="6">
    <source>
        <dbReference type="ARBA" id="ARBA00022840"/>
    </source>
</evidence>
<name>A0ABP4C228_9ACTN</name>
<dbReference type="Gene3D" id="1.10.510.10">
    <property type="entry name" value="Transferase(Phosphotransferase) domain 1"/>
    <property type="match status" value="1"/>
</dbReference>
<evidence type="ECO:0000256" key="8">
    <source>
        <dbReference type="SAM" id="MobiDB-lite"/>
    </source>
</evidence>
<dbReference type="Pfam" id="PF00069">
    <property type="entry name" value="Pkinase"/>
    <property type="match status" value="1"/>
</dbReference>
<dbReference type="InterPro" id="IPR000719">
    <property type="entry name" value="Prot_kinase_dom"/>
</dbReference>
<dbReference type="SMART" id="SM00220">
    <property type="entry name" value="S_TKc"/>
    <property type="match status" value="1"/>
</dbReference>
<dbReference type="PANTHER" id="PTHR43289:SF6">
    <property type="entry name" value="SERINE_THREONINE-PROTEIN KINASE NEKL-3"/>
    <property type="match status" value="1"/>
</dbReference>
<keyword evidence="9" id="KW-0472">Membrane</keyword>
<dbReference type="Gene3D" id="3.40.1000.10">
    <property type="entry name" value="Mog1/PsbP, alpha/beta/alpha sandwich"/>
    <property type="match status" value="1"/>
</dbReference>
<keyword evidence="2" id="KW-0723">Serine/threonine-protein kinase</keyword>
<evidence type="ECO:0000256" key="4">
    <source>
        <dbReference type="ARBA" id="ARBA00022741"/>
    </source>
</evidence>
<dbReference type="CDD" id="cd14014">
    <property type="entry name" value="STKc_PknB_like"/>
    <property type="match status" value="1"/>
</dbReference>
<sequence>MTQGEERLLGGRYRLDRMLGRGGMGTVWHAVDEVLSRSVAVKEVITPPGLDDEARAVMHERMLREARAAARLSHPGIVTVHDVVEEDGVPWIVMEFVQARTLQDVVDAEGPLPVPRVAEIGRQLLGALRAAHTAGILHRDVKPANVMLSDDRAILTDFGIAQMEGDVSLTQTGIVMGSPSYLSPERAQGLKPGTPSDLWALGATLFTAVEGYAAFERPEVLSTLAAVMMEPVPQLQRGLPLGAVISGLLEKDPDTRLNAAAAAELLHRVDTAPPPPTATAPDRSRHEFQPTAALLEERPPVGEMFDSLYRPGAAPARSSWQEEPPPPTFHTASALPPVRNAPPPRQPAYDPPPVQPVSYEPAPSPVYEQPQRAYESAPPPPPAYEPAPQPVSYAYEQAPPPVYEQPQPAYHRPPTQPARQSSHRPSRSSDEQWIRDIDEGRRPSPPRGRGMGFSALVGSLVGVLAIVALVFVLKPSMLFGDFKSESGEGFSIEVPREWAKRIEGKSTHWNHPDSGAYVQVDSTDWTPDGDAYRSLKLLKQTKDFQQIDWKKLDPINGSPAAQMEYTFTSKGGAARHGINRRLKMDGQAWAVFVVYPEDDWPENEEAAHRILDSFGP</sequence>
<keyword evidence="3" id="KW-0808">Transferase</keyword>
<comment type="caution">
    <text evidence="11">The sequence shown here is derived from an EMBL/GenBank/DDBJ whole genome shotgun (WGS) entry which is preliminary data.</text>
</comment>
<evidence type="ECO:0000259" key="10">
    <source>
        <dbReference type="PROSITE" id="PS50011"/>
    </source>
</evidence>
<feature type="region of interest" description="Disordered" evidence="8">
    <location>
        <begin position="266"/>
        <end position="285"/>
    </location>
</feature>
<feature type="domain" description="Protein kinase" evidence="10">
    <location>
        <begin position="13"/>
        <end position="270"/>
    </location>
</feature>
<evidence type="ECO:0000256" key="9">
    <source>
        <dbReference type="SAM" id="Phobius"/>
    </source>
</evidence>
<dbReference type="InterPro" id="IPR011009">
    <property type="entry name" value="Kinase-like_dom_sf"/>
</dbReference>
<dbReference type="InterPro" id="IPR008271">
    <property type="entry name" value="Ser/Thr_kinase_AS"/>
</dbReference>
<dbReference type="Proteomes" id="UP001500665">
    <property type="component" value="Unassembled WGS sequence"/>
</dbReference>
<keyword evidence="9" id="KW-1133">Transmembrane helix</keyword>
<dbReference type="RefSeq" id="WP_344242918.1">
    <property type="nucleotide sequence ID" value="NZ_BAAAHH010000019.1"/>
</dbReference>
<feature type="binding site" evidence="7">
    <location>
        <position position="42"/>
    </location>
    <ligand>
        <name>ATP</name>
        <dbReference type="ChEBI" id="CHEBI:30616"/>
    </ligand>
</feature>
<protein>
    <recommendedName>
        <fullName evidence="1">non-specific serine/threonine protein kinase</fullName>
        <ecNumber evidence="1">2.7.11.1</ecNumber>
    </recommendedName>
</protein>
<proteinExistence type="predicted"/>
<evidence type="ECO:0000313" key="11">
    <source>
        <dbReference type="EMBL" id="GAA0957679.1"/>
    </source>
</evidence>
<dbReference type="EC" id="2.7.11.1" evidence="1"/>
<dbReference type="EMBL" id="BAAAHH010000019">
    <property type="protein sequence ID" value="GAA0957679.1"/>
    <property type="molecule type" value="Genomic_DNA"/>
</dbReference>
<feature type="compositionally biased region" description="Pro residues" evidence="8">
    <location>
        <begin position="339"/>
        <end position="355"/>
    </location>
</feature>
<dbReference type="PROSITE" id="PS50011">
    <property type="entry name" value="PROTEIN_KINASE_DOM"/>
    <property type="match status" value="1"/>
</dbReference>
<dbReference type="SUPFAM" id="SSF56112">
    <property type="entry name" value="Protein kinase-like (PK-like)"/>
    <property type="match status" value="1"/>
</dbReference>
<evidence type="ECO:0000256" key="2">
    <source>
        <dbReference type="ARBA" id="ARBA00022527"/>
    </source>
</evidence>
<dbReference type="InterPro" id="IPR017441">
    <property type="entry name" value="Protein_kinase_ATP_BS"/>
</dbReference>
<keyword evidence="12" id="KW-1185">Reference proteome</keyword>
<feature type="transmembrane region" description="Helical" evidence="9">
    <location>
        <begin position="451"/>
        <end position="473"/>
    </location>
</feature>
<keyword evidence="9" id="KW-0812">Transmembrane</keyword>
<keyword evidence="4 7" id="KW-0547">Nucleotide-binding</keyword>